<organism evidence="1 2">
    <name type="scientific">Lentzea xinjiangensis</name>
    <dbReference type="NCBI Taxonomy" id="402600"/>
    <lineage>
        <taxon>Bacteria</taxon>
        <taxon>Bacillati</taxon>
        <taxon>Actinomycetota</taxon>
        <taxon>Actinomycetes</taxon>
        <taxon>Pseudonocardiales</taxon>
        <taxon>Pseudonocardiaceae</taxon>
        <taxon>Lentzea</taxon>
    </lineage>
</organism>
<accession>A0A1H9JPS9</accession>
<evidence type="ECO:0000313" key="2">
    <source>
        <dbReference type="Proteomes" id="UP000199352"/>
    </source>
</evidence>
<reference evidence="2" key="1">
    <citation type="submission" date="2016-10" db="EMBL/GenBank/DDBJ databases">
        <authorList>
            <person name="Varghese N."/>
            <person name="Submissions S."/>
        </authorList>
    </citation>
    <scope>NUCLEOTIDE SEQUENCE [LARGE SCALE GENOMIC DNA]</scope>
    <source>
        <strain evidence="2">CGMCC 4.3525</strain>
    </source>
</reference>
<dbReference type="EMBL" id="FOFR01000006">
    <property type="protein sequence ID" value="SEQ88816.1"/>
    <property type="molecule type" value="Genomic_DNA"/>
</dbReference>
<dbReference type="AlphaFoldDB" id="A0A1H9JPS9"/>
<sequence>MPKPANSAVGNVHAVMRGMDGELYHAIGVLGARADSWSAFGDVTATSAGDPGAVRDVAAAVVNGELHVVVMTDPGGLMHTIRHAHGGWSPFRDVKTTNAGHLYGVWAVSMAAIGNELHLVVVTIDPFGLHHTIRYPDGGWSRFDNVRNAVASTPKLPTDVAVASAGRELHVLVTEPTNFGLWHAIRRADAAGTWTEFGDVQAASQNYPQREPLRVGCAVADGRLYVVALTDLSPIYTSRDPVDGSWEKARGLAAIVPVPGSFFDISATGSGERLHLAGPASDWRLWFAHRYKPISGTEPWRGFYAVQPYPGNFVGVSRVSLAVE</sequence>
<proteinExistence type="predicted"/>
<dbReference type="Gene3D" id="2.120.10.70">
    <property type="entry name" value="Fucose-specific lectin"/>
    <property type="match status" value="1"/>
</dbReference>
<evidence type="ECO:0000313" key="1">
    <source>
        <dbReference type="EMBL" id="SEQ88816.1"/>
    </source>
</evidence>
<protein>
    <submittedName>
        <fullName evidence="1">Uncharacterized protein</fullName>
    </submittedName>
</protein>
<dbReference type="STRING" id="402600.SAMN05216188_10694"/>
<name>A0A1H9JPS9_9PSEU</name>
<dbReference type="SUPFAM" id="SSF89372">
    <property type="entry name" value="Fucose-specific lectin"/>
    <property type="match status" value="1"/>
</dbReference>
<keyword evidence="2" id="KW-1185">Reference proteome</keyword>
<gene>
    <name evidence="1" type="ORF">SAMN05216188_10694</name>
</gene>
<dbReference type="Proteomes" id="UP000199352">
    <property type="component" value="Unassembled WGS sequence"/>
</dbReference>